<name>A0ABM8GZM5_9MICO</name>
<dbReference type="Pfam" id="PF12840">
    <property type="entry name" value="HTH_20"/>
    <property type="match status" value="1"/>
</dbReference>
<evidence type="ECO:0000256" key="1">
    <source>
        <dbReference type="ARBA" id="ARBA00023015"/>
    </source>
</evidence>
<dbReference type="InterPro" id="IPR011991">
    <property type="entry name" value="ArsR-like_HTH"/>
</dbReference>
<dbReference type="SUPFAM" id="SSF46785">
    <property type="entry name" value="Winged helix' DNA-binding domain"/>
    <property type="match status" value="1"/>
</dbReference>
<feature type="region of interest" description="Disordered" evidence="4">
    <location>
        <begin position="1"/>
        <end position="29"/>
    </location>
</feature>
<feature type="compositionally biased region" description="Basic and acidic residues" evidence="4">
    <location>
        <begin position="20"/>
        <end position="29"/>
    </location>
</feature>
<dbReference type="CDD" id="cd00090">
    <property type="entry name" value="HTH_ARSR"/>
    <property type="match status" value="1"/>
</dbReference>
<feature type="domain" description="HTH arsR-type" evidence="5">
    <location>
        <begin position="30"/>
        <end position="137"/>
    </location>
</feature>
<dbReference type="InterPro" id="IPR036390">
    <property type="entry name" value="WH_DNA-bd_sf"/>
</dbReference>
<sequence>MQEFLWNYPEGMTDPSRPPADSRADLRDPGPMRALAHPARLRILGILRLDGPATVGALARATGEAPGAVSYHVATLAKHGLIEEAPELARDRRERWWRAAHARTSWDAADALGDPARHAASDALRRTVLESYQAELLAALAAEASLETEWIAASDSSDGAANLTIEEFRELAADLAAVHAKWLGRGRDREPGGEVRTVRWITHAFPRSGA</sequence>
<evidence type="ECO:0000313" key="7">
    <source>
        <dbReference type="Proteomes" id="UP001321477"/>
    </source>
</evidence>
<evidence type="ECO:0000256" key="2">
    <source>
        <dbReference type="ARBA" id="ARBA00023125"/>
    </source>
</evidence>
<proteinExistence type="predicted"/>
<keyword evidence="7" id="KW-1185">Reference proteome</keyword>
<keyword evidence="2" id="KW-0238">DNA-binding</keyword>
<organism evidence="6 7">
    <name type="scientific">Agromyces marinus</name>
    <dbReference type="NCBI Taxonomy" id="1389020"/>
    <lineage>
        <taxon>Bacteria</taxon>
        <taxon>Bacillati</taxon>
        <taxon>Actinomycetota</taxon>
        <taxon>Actinomycetes</taxon>
        <taxon>Micrococcales</taxon>
        <taxon>Microbacteriaceae</taxon>
        <taxon>Agromyces</taxon>
    </lineage>
</organism>
<dbReference type="PANTHER" id="PTHR33154">
    <property type="entry name" value="TRANSCRIPTIONAL REGULATOR, ARSR FAMILY"/>
    <property type="match status" value="1"/>
</dbReference>
<dbReference type="PANTHER" id="PTHR33154:SF15">
    <property type="entry name" value="REGULATORY PROTEIN ARSR"/>
    <property type="match status" value="1"/>
</dbReference>
<dbReference type="InterPro" id="IPR001845">
    <property type="entry name" value="HTH_ArsR_DNA-bd_dom"/>
</dbReference>
<dbReference type="Proteomes" id="UP001321477">
    <property type="component" value="Chromosome"/>
</dbReference>
<dbReference type="InterPro" id="IPR051081">
    <property type="entry name" value="HTH_MetalResp_TranReg"/>
</dbReference>
<accession>A0ABM8GZM5</accession>
<gene>
    <name evidence="6" type="ORF">GCM10025870_09890</name>
</gene>
<dbReference type="SMART" id="SM00418">
    <property type="entry name" value="HTH_ARSR"/>
    <property type="match status" value="1"/>
</dbReference>
<dbReference type="InterPro" id="IPR036388">
    <property type="entry name" value="WH-like_DNA-bd_sf"/>
</dbReference>
<protein>
    <submittedName>
        <fullName evidence="6">Transcriptional regulator</fullName>
    </submittedName>
</protein>
<reference evidence="7" key="1">
    <citation type="journal article" date="2019" name="Int. J. Syst. Evol. Microbiol.">
        <title>The Global Catalogue of Microorganisms (GCM) 10K type strain sequencing project: providing services to taxonomists for standard genome sequencing and annotation.</title>
        <authorList>
            <consortium name="The Broad Institute Genomics Platform"/>
            <consortium name="The Broad Institute Genome Sequencing Center for Infectious Disease"/>
            <person name="Wu L."/>
            <person name="Ma J."/>
        </authorList>
    </citation>
    <scope>NUCLEOTIDE SEQUENCE [LARGE SCALE GENOMIC DNA]</scope>
    <source>
        <strain evidence="7">NBRC 109019</strain>
    </source>
</reference>
<evidence type="ECO:0000313" key="6">
    <source>
        <dbReference type="EMBL" id="BDZ53916.1"/>
    </source>
</evidence>
<keyword evidence="3" id="KW-0804">Transcription</keyword>
<evidence type="ECO:0000256" key="3">
    <source>
        <dbReference type="ARBA" id="ARBA00023163"/>
    </source>
</evidence>
<dbReference type="EMBL" id="AP027734">
    <property type="protein sequence ID" value="BDZ53916.1"/>
    <property type="molecule type" value="Genomic_DNA"/>
</dbReference>
<evidence type="ECO:0000256" key="4">
    <source>
        <dbReference type="SAM" id="MobiDB-lite"/>
    </source>
</evidence>
<evidence type="ECO:0000259" key="5">
    <source>
        <dbReference type="SMART" id="SM00418"/>
    </source>
</evidence>
<keyword evidence="1" id="KW-0805">Transcription regulation</keyword>
<dbReference type="Gene3D" id="1.10.10.10">
    <property type="entry name" value="Winged helix-like DNA-binding domain superfamily/Winged helix DNA-binding domain"/>
    <property type="match status" value="1"/>
</dbReference>